<dbReference type="GO" id="GO:0006508">
    <property type="term" value="P:proteolysis"/>
    <property type="evidence" value="ECO:0007669"/>
    <property type="project" value="InterPro"/>
</dbReference>
<feature type="domain" description="Gingipain" evidence="1">
    <location>
        <begin position="2"/>
        <end position="181"/>
    </location>
</feature>
<evidence type="ECO:0000313" key="2">
    <source>
        <dbReference type="EMBL" id="GAI22481.1"/>
    </source>
</evidence>
<feature type="non-terminal residue" evidence="2">
    <location>
        <position position="1"/>
    </location>
</feature>
<gene>
    <name evidence="2" type="ORF">S06H3_33509</name>
</gene>
<dbReference type="AlphaFoldDB" id="X1MWX1"/>
<comment type="caution">
    <text evidence="2">The sequence shown here is derived from an EMBL/GenBank/DDBJ whole genome shotgun (WGS) entry which is preliminary data.</text>
</comment>
<dbReference type="Gene3D" id="3.40.50.1460">
    <property type="match status" value="1"/>
</dbReference>
<evidence type="ECO:0000259" key="1">
    <source>
        <dbReference type="Pfam" id="PF01364"/>
    </source>
</evidence>
<reference evidence="2" key="1">
    <citation type="journal article" date="2014" name="Front. Microbiol.">
        <title>High frequency of phylogenetically diverse reductive dehalogenase-homologous genes in deep subseafloor sedimentary metagenomes.</title>
        <authorList>
            <person name="Kawai M."/>
            <person name="Futagami T."/>
            <person name="Toyoda A."/>
            <person name="Takaki Y."/>
            <person name="Nishi S."/>
            <person name="Hori S."/>
            <person name="Arai W."/>
            <person name="Tsubouchi T."/>
            <person name="Morono Y."/>
            <person name="Uchiyama I."/>
            <person name="Ito T."/>
            <person name="Fujiyama A."/>
            <person name="Inagaki F."/>
            <person name="Takami H."/>
        </authorList>
    </citation>
    <scope>NUCLEOTIDE SEQUENCE</scope>
    <source>
        <strain evidence="2">Expedition CK06-06</strain>
    </source>
</reference>
<dbReference type="InterPro" id="IPR001769">
    <property type="entry name" value="Gingipain"/>
</dbReference>
<dbReference type="EMBL" id="BARV01020007">
    <property type="protein sequence ID" value="GAI22481.1"/>
    <property type="molecule type" value="Genomic_DNA"/>
</dbReference>
<sequence>AGHGSPERWNTHWPEEFGEDDERVKGLWWWNMPLFYNRNKLPICVVGGCHNSQFNVTATTFLLDALWVYGPVPECFSWLLTKKIGGGAIATMGNTGLGYGKVGDNGDLDGDGIDDPDCVEGLGGYLETQFFKAYGVDGYDILGGTWGQAITQYLITYPGMTYKLDCKTVQQWALLGDPSLKIGGYTD</sequence>
<accession>X1MWX1</accession>
<proteinExistence type="predicted"/>
<protein>
    <recommendedName>
        <fullName evidence="1">Gingipain domain-containing protein</fullName>
    </recommendedName>
</protein>
<organism evidence="2">
    <name type="scientific">marine sediment metagenome</name>
    <dbReference type="NCBI Taxonomy" id="412755"/>
    <lineage>
        <taxon>unclassified sequences</taxon>
        <taxon>metagenomes</taxon>
        <taxon>ecological metagenomes</taxon>
    </lineage>
</organism>
<dbReference type="Pfam" id="PF01364">
    <property type="entry name" value="Peptidase_C25"/>
    <property type="match status" value="1"/>
</dbReference>
<dbReference type="GO" id="GO:0008234">
    <property type="term" value="F:cysteine-type peptidase activity"/>
    <property type="evidence" value="ECO:0007669"/>
    <property type="project" value="InterPro"/>
</dbReference>
<name>X1MWX1_9ZZZZ</name>